<dbReference type="InterPro" id="IPR018170">
    <property type="entry name" value="Aldo/ket_reductase_CS"/>
</dbReference>
<keyword evidence="9" id="KW-1185">Reference proteome</keyword>
<evidence type="ECO:0000256" key="2">
    <source>
        <dbReference type="ARBA" id="ARBA00022857"/>
    </source>
</evidence>
<keyword evidence="2" id="KW-0521">NADP</keyword>
<evidence type="ECO:0000313" key="9">
    <source>
        <dbReference type="Proteomes" id="UP001154078"/>
    </source>
</evidence>
<dbReference type="EMBL" id="OV121135">
    <property type="protein sequence ID" value="CAH0555752.1"/>
    <property type="molecule type" value="Genomic_DNA"/>
</dbReference>
<dbReference type="PROSITE" id="PS00062">
    <property type="entry name" value="ALDOKETO_REDUCTASE_2"/>
    <property type="match status" value="1"/>
</dbReference>
<dbReference type="GO" id="GO:0016491">
    <property type="term" value="F:oxidoreductase activity"/>
    <property type="evidence" value="ECO:0007669"/>
    <property type="project" value="UniProtKB-KW"/>
</dbReference>
<evidence type="ECO:0000256" key="3">
    <source>
        <dbReference type="ARBA" id="ARBA00023002"/>
    </source>
</evidence>
<dbReference type="SUPFAM" id="SSF51430">
    <property type="entry name" value="NAD(P)-linked oxidoreductase"/>
    <property type="match status" value="1"/>
</dbReference>
<dbReference type="PANTHER" id="PTHR11732">
    <property type="entry name" value="ALDO/KETO REDUCTASE"/>
    <property type="match status" value="1"/>
</dbReference>
<evidence type="ECO:0000313" key="8">
    <source>
        <dbReference type="EMBL" id="CAH0555752.1"/>
    </source>
</evidence>
<dbReference type="FunFam" id="3.20.20.100:FF:000006">
    <property type="entry name" value="Aldo-keto reductase family 1 member A1"/>
    <property type="match status" value="1"/>
</dbReference>
<feature type="domain" description="NADP-dependent oxidoreductase" evidence="7">
    <location>
        <begin position="17"/>
        <end position="296"/>
    </location>
</feature>
<dbReference type="InterPro" id="IPR036812">
    <property type="entry name" value="NAD(P)_OxRdtase_dom_sf"/>
</dbReference>
<evidence type="ECO:0000256" key="5">
    <source>
        <dbReference type="PIRSR" id="PIRSR000097-2"/>
    </source>
</evidence>
<gene>
    <name evidence="8" type="ORF">MELIAE_LOCUS7037</name>
</gene>
<dbReference type="InterPro" id="IPR023210">
    <property type="entry name" value="NADP_OxRdtase_dom"/>
</dbReference>
<name>A0A9P0B7G2_BRAAE</name>
<proteinExistence type="inferred from homology"/>
<dbReference type="PROSITE" id="PS00063">
    <property type="entry name" value="ALDOKETO_REDUCTASE_3"/>
    <property type="match status" value="1"/>
</dbReference>
<dbReference type="Pfam" id="PF00248">
    <property type="entry name" value="Aldo_ket_red"/>
    <property type="match status" value="1"/>
</dbReference>
<evidence type="ECO:0000256" key="6">
    <source>
        <dbReference type="PIRSR" id="PIRSR000097-3"/>
    </source>
</evidence>
<comment type="similarity">
    <text evidence="1">Belongs to the aldo/keto reductase family.</text>
</comment>
<feature type="binding site" evidence="5">
    <location>
        <position position="113"/>
    </location>
    <ligand>
        <name>substrate</name>
    </ligand>
</feature>
<dbReference type="PRINTS" id="PR00069">
    <property type="entry name" value="ALDKETRDTASE"/>
</dbReference>
<feature type="active site" description="Proton donor" evidence="4">
    <location>
        <position position="51"/>
    </location>
</feature>
<sequence length="323" mass="36448">MAKIYMDLPNGAKMPAVGLGTWQAKDASELTTALEAALELGYRHIDTALVYENEAIIGKVLKKWFDAGKLKREDLFITTKLPMFAVHPDRVEDFMKTSLKNLDLDYVDLYLIHFPACVNVKNGNFLEGFEIEPTDHVAVWKKMEEQVDAGRTKAIGISNFNKSQIENLLKSNPRIKPANLQVELHVHLQQQELVKYCLENGITVTAYSPLGNPGINKFLGSIGQEARQLPNVLTDENIKKIATKHNKTSAQVMLRYLLQRSVIVIPKSVTPSRLKENIDIFDFALDNTDMQTLNGLEVGEPARVCDFKIFKGLDKHPQWPFTN</sequence>
<dbReference type="Proteomes" id="UP001154078">
    <property type="component" value="Chromosome 4"/>
</dbReference>
<evidence type="ECO:0000259" key="7">
    <source>
        <dbReference type="Pfam" id="PF00248"/>
    </source>
</evidence>
<protein>
    <recommendedName>
        <fullName evidence="7">NADP-dependent oxidoreductase domain-containing protein</fullName>
    </recommendedName>
</protein>
<reference evidence="8" key="1">
    <citation type="submission" date="2021-12" db="EMBL/GenBank/DDBJ databases">
        <authorList>
            <person name="King R."/>
        </authorList>
    </citation>
    <scope>NUCLEOTIDE SEQUENCE</scope>
</reference>
<accession>A0A9P0B7G2</accession>
<dbReference type="Gene3D" id="3.20.20.100">
    <property type="entry name" value="NADP-dependent oxidoreductase domain"/>
    <property type="match status" value="1"/>
</dbReference>
<dbReference type="AlphaFoldDB" id="A0A9P0B7G2"/>
<dbReference type="OrthoDB" id="416253at2759"/>
<keyword evidence="3" id="KW-0560">Oxidoreductase</keyword>
<evidence type="ECO:0000256" key="4">
    <source>
        <dbReference type="PIRSR" id="PIRSR000097-1"/>
    </source>
</evidence>
<organism evidence="8 9">
    <name type="scientific">Brassicogethes aeneus</name>
    <name type="common">Rape pollen beetle</name>
    <name type="synonym">Meligethes aeneus</name>
    <dbReference type="NCBI Taxonomy" id="1431903"/>
    <lineage>
        <taxon>Eukaryota</taxon>
        <taxon>Metazoa</taxon>
        <taxon>Ecdysozoa</taxon>
        <taxon>Arthropoda</taxon>
        <taxon>Hexapoda</taxon>
        <taxon>Insecta</taxon>
        <taxon>Pterygota</taxon>
        <taxon>Neoptera</taxon>
        <taxon>Endopterygota</taxon>
        <taxon>Coleoptera</taxon>
        <taxon>Polyphaga</taxon>
        <taxon>Cucujiformia</taxon>
        <taxon>Nitidulidae</taxon>
        <taxon>Meligethinae</taxon>
        <taxon>Brassicogethes</taxon>
    </lineage>
</organism>
<evidence type="ECO:0000256" key="1">
    <source>
        <dbReference type="ARBA" id="ARBA00007905"/>
    </source>
</evidence>
<dbReference type="InterPro" id="IPR020471">
    <property type="entry name" value="AKR"/>
</dbReference>
<dbReference type="PROSITE" id="PS00798">
    <property type="entry name" value="ALDOKETO_REDUCTASE_1"/>
    <property type="match status" value="1"/>
</dbReference>
<dbReference type="PIRSF" id="PIRSF000097">
    <property type="entry name" value="AKR"/>
    <property type="match status" value="1"/>
</dbReference>
<feature type="site" description="Lowers pKa of active site Tyr" evidence="6">
    <location>
        <position position="80"/>
    </location>
</feature>